<gene>
    <name evidence="2" type="ORF">PECAL_5P24710</name>
</gene>
<evidence type="ECO:0000256" key="1">
    <source>
        <dbReference type="SAM" id="MobiDB-lite"/>
    </source>
</evidence>
<evidence type="ECO:0000313" key="3">
    <source>
        <dbReference type="Proteomes" id="UP000789595"/>
    </source>
</evidence>
<dbReference type="Proteomes" id="UP000789595">
    <property type="component" value="Unassembled WGS sequence"/>
</dbReference>
<feature type="region of interest" description="Disordered" evidence="1">
    <location>
        <begin position="47"/>
        <end position="70"/>
    </location>
</feature>
<keyword evidence="3" id="KW-1185">Reference proteome</keyword>
<organism evidence="2 3">
    <name type="scientific">Pelagomonas calceolata</name>
    <dbReference type="NCBI Taxonomy" id="35677"/>
    <lineage>
        <taxon>Eukaryota</taxon>
        <taxon>Sar</taxon>
        <taxon>Stramenopiles</taxon>
        <taxon>Ochrophyta</taxon>
        <taxon>Pelagophyceae</taxon>
        <taxon>Pelagomonadales</taxon>
        <taxon>Pelagomonadaceae</taxon>
        <taxon>Pelagomonas</taxon>
    </lineage>
</organism>
<feature type="compositionally biased region" description="Basic residues" evidence="1">
    <location>
        <begin position="48"/>
        <end position="58"/>
    </location>
</feature>
<name>A0A8J2X3U6_9STRA</name>
<proteinExistence type="predicted"/>
<reference evidence="2" key="1">
    <citation type="submission" date="2021-11" db="EMBL/GenBank/DDBJ databases">
        <authorList>
            <consortium name="Genoscope - CEA"/>
            <person name="William W."/>
        </authorList>
    </citation>
    <scope>NUCLEOTIDE SEQUENCE</scope>
</reference>
<protein>
    <submittedName>
        <fullName evidence="2">Uncharacterized protein</fullName>
    </submittedName>
</protein>
<dbReference type="AlphaFoldDB" id="A0A8J2X3U6"/>
<comment type="caution">
    <text evidence="2">The sequence shown here is derived from an EMBL/GenBank/DDBJ whole genome shotgun (WGS) entry which is preliminary data.</text>
</comment>
<accession>A0A8J2X3U6</accession>
<sequence length="320" mass="35330">LNTTLPIDVAPPLPADALQERGPCVLAVAPLDEDRRAAPAHLVELLVHNRKQGRRQRPRERDHDGAGPQALREVRDGLEQVVVEARRVDQDHVAVGGPVVKFQIRDVAFVELDRRPRVAERPLRRLHKTFGLAREAAQARQQLDAAARPKGEQHRRRHDRPPRAAAQVVEHVLPRPQVVPNLPQRRLKGRVLDLAVHKALLPRPAPLVALAPRLALRVGRVLEDRVVERLGGGPSPRGRGLVPFLQRRRGRWRRRRRGALLHEELGVAAPEEVLAVVAARHCFAVASLGAVASPRDLCSLALDVCSLFVAKKGQALPAGS</sequence>
<feature type="non-terminal residue" evidence="2">
    <location>
        <position position="1"/>
    </location>
</feature>
<evidence type="ECO:0000313" key="2">
    <source>
        <dbReference type="EMBL" id="CAH0377954.1"/>
    </source>
</evidence>
<dbReference type="EMBL" id="CAKKNE010000005">
    <property type="protein sequence ID" value="CAH0377954.1"/>
    <property type="molecule type" value="Genomic_DNA"/>
</dbReference>
<feature type="region of interest" description="Disordered" evidence="1">
    <location>
        <begin position="139"/>
        <end position="163"/>
    </location>
</feature>